<gene>
    <name evidence="1" type="ORF">DFH08DRAFT_991933</name>
</gene>
<organism evidence="1 2">
    <name type="scientific">Mycena albidolilacea</name>
    <dbReference type="NCBI Taxonomy" id="1033008"/>
    <lineage>
        <taxon>Eukaryota</taxon>
        <taxon>Fungi</taxon>
        <taxon>Dikarya</taxon>
        <taxon>Basidiomycota</taxon>
        <taxon>Agaricomycotina</taxon>
        <taxon>Agaricomycetes</taxon>
        <taxon>Agaricomycetidae</taxon>
        <taxon>Agaricales</taxon>
        <taxon>Marasmiineae</taxon>
        <taxon>Mycenaceae</taxon>
        <taxon>Mycena</taxon>
    </lineage>
</organism>
<evidence type="ECO:0008006" key="3">
    <source>
        <dbReference type="Google" id="ProtNLM"/>
    </source>
</evidence>
<name>A0AAD6YZD1_9AGAR</name>
<dbReference type="AlphaFoldDB" id="A0AAD6YZD1"/>
<dbReference type="Proteomes" id="UP001218218">
    <property type="component" value="Unassembled WGS sequence"/>
</dbReference>
<accession>A0AAD6YZD1</accession>
<dbReference type="EMBL" id="JARIHO010000121">
    <property type="protein sequence ID" value="KAJ7302101.1"/>
    <property type="molecule type" value="Genomic_DNA"/>
</dbReference>
<evidence type="ECO:0000313" key="2">
    <source>
        <dbReference type="Proteomes" id="UP001218218"/>
    </source>
</evidence>
<reference evidence="1" key="1">
    <citation type="submission" date="2023-03" db="EMBL/GenBank/DDBJ databases">
        <title>Massive genome expansion in bonnet fungi (Mycena s.s.) driven by repeated elements and novel gene families across ecological guilds.</title>
        <authorList>
            <consortium name="Lawrence Berkeley National Laboratory"/>
            <person name="Harder C.B."/>
            <person name="Miyauchi S."/>
            <person name="Viragh M."/>
            <person name="Kuo A."/>
            <person name="Thoen E."/>
            <person name="Andreopoulos B."/>
            <person name="Lu D."/>
            <person name="Skrede I."/>
            <person name="Drula E."/>
            <person name="Henrissat B."/>
            <person name="Morin E."/>
            <person name="Kohler A."/>
            <person name="Barry K."/>
            <person name="LaButti K."/>
            <person name="Morin E."/>
            <person name="Salamov A."/>
            <person name="Lipzen A."/>
            <person name="Mereny Z."/>
            <person name="Hegedus B."/>
            <person name="Baldrian P."/>
            <person name="Stursova M."/>
            <person name="Weitz H."/>
            <person name="Taylor A."/>
            <person name="Grigoriev I.V."/>
            <person name="Nagy L.G."/>
            <person name="Martin F."/>
            <person name="Kauserud H."/>
        </authorList>
    </citation>
    <scope>NUCLEOTIDE SEQUENCE</scope>
    <source>
        <strain evidence="1">CBHHK002</strain>
    </source>
</reference>
<keyword evidence="2" id="KW-1185">Reference proteome</keyword>
<sequence>MSSARAFWSSILRFTCKRDSEVLKDLERDRSLAQRHLNAVTDPVARLPLELSSKIFIHTLPLLPVPAAIDAPLLLLNICSAWRNIALSTSALWDAIHISAWTEGSKELVPKWLECAGDRPLSISFNGNGTEIDYDVVSVIWERGEQLKNLEIFDCQDGIQLWKGTSPGPLPKLEILHIFGGAGDAWGLPSPHISELLCLAPNLIECLFEHLPLSFSVPASQRIILPNLRRLLFGGDGALPGSANEVLDSLSLPGLEVLVAGVRCDILLPFLKRSSPPLQVLVFVERLFAPYNFLWLDECLHIVCGTGRMPIPAPVQLSSLDLHFNAWQPLFPGSFWTAALRALTTRRTRFQLVHLNLPDRLLPSKILPPDTVAAFKELVADGMKICIADSRGKSDGKWKHTFE</sequence>
<comment type="caution">
    <text evidence="1">The sequence shown here is derived from an EMBL/GenBank/DDBJ whole genome shotgun (WGS) entry which is preliminary data.</text>
</comment>
<evidence type="ECO:0000313" key="1">
    <source>
        <dbReference type="EMBL" id="KAJ7302101.1"/>
    </source>
</evidence>
<proteinExistence type="predicted"/>
<protein>
    <recommendedName>
        <fullName evidence="3">F-box domain-containing protein</fullName>
    </recommendedName>
</protein>